<evidence type="ECO:0000313" key="2">
    <source>
        <dbReference type="Proteomes" id="UP001341840"/>
    </source>
</evidence>
<organism evidence="1 2">
    <name type="scientific">Stylosanthes scabra</name>
    <dbReference type="NCBI Taxonomy" id="79078"/>
    <lineage>
        <taxon>Eukaryota</taxon>
        <taxon>Viridiplantae</taxon>
        <taxon>Streptophyta</taxon>
        <taxon>Embryophyta</taxon>
        <taxon>Tracheophyta</taxon>
        <taxon>Spermatophyta</taxon>
        <taxon>Magnoliopsida</taxon>
        <taxon>eudicotyledons</taxon>
        <taxon>Gunneridae</taxon>
        <taxon>Pentapetalae</taxon>
        <taxon>rosids</taxon>
        <taxon>fabids</taxon>
        <taxon>Fabales</taxon>
        <taxon>Fabaceae</taxon>
        <taxon>Papilionoideae</taxon>
        <taxon>50 kb inversion clade</taxon>
        <taxon>dalbergioids sensu lato</taxon>
        <taxon>Dalbergieae</taxon>
        <taxon>Pterocarpus clade</taxon>
        <taxon>Stylosanthes</taxon>
    </lineage>
</organism>
<accession>A0ABU6QLA8</accession>
<reference evidence="1 2" key="1">
    <citation type="journal article" date="2023" name="Plants (Basel)">
        <title>Bridging the Gap: Combining Genomics and Transcriptomics Approaches to Understand Stylosanthes scabra, an Orphan Legume from the Brazilian Caatinga.</title>
        <authorList>
            <person name="Ferreira-Neto J.R.C."/>
            <person name="da Silva M.D."/>
            <person name="Binneck E."/>
            <person name="de Melo N.F."/>
            <person name="da Silva R.H."/>
            <person name="de Melo A.L.T.M."/>
            <person name="Pandolfi V."/>
            <person name="Bustamante F.O."/>
            <person name="Brasileiro-Vidal A.C."/>
            <person name="Benko-Iseppon A.M."/>
        </authorList>
    </citation>
    <scope>NUCLEOTIDE SEQUENCE [LARGE SCALE GENOMIC DNA]</scope>
    <source>
        <tissue evidence="1">Leaves</tissue>
    </source>
</reference>
<evidence type="ECO:0000313" key="1">
    <source>
        <dbReference type="EMBL" id="MED6112221.1"/>
    </source>
</evidence>
<comment type="caution">
    <text evidence="1">The sequence shown here is derived from an EMBL/GenBank/DDBJ whole genome shotgun (WGS) entry which is preliminary data.</text>
</comment>
<dbReference type="Proteomes" id="UP001341840">
    <property type="component" value="Unassembled WGS sequence"/>
</dbReference>
<gene>
    <name evidence="1" type="ORF">PIB30_059689</name>
</gene>
<dbReference type="EMBL" id="JASCZI010000517">
    <property type="protein sequence ID" value="MED6112221.1"/>
    <property type="molecule type" value="Genomic_DNA"/>
</dbReference>
<sequence length="94" mass="11045">MNGRHKVEKKVTASQIAFGYGGEAKSFKLYHNCMGGSENSAFSGVREKEYKEPWDYYYSYQNSLMKRNLGRLQNPESMMKIQQIKQRSLDFWNC</sequence>
<protein>
    <submittedName>
        <fullName evidence="1">Uncharacterized protein</fullName>
    </submittedName>
</protein>
<proteinExistence type="predicted"/>
<name>A0ABU6QLA8_9FABA</name>
<keyword evidence="2" id="KW-1185">Reference proteome</keyword>